<evidence type="ECO:0000313" key="8">
    <source>
        <dbReference type="Proteomes" id="UP001369958"/>
    </source>
</evidence>
<dbReference type="SUPFAM" id="SSF53850">
    <property type="entry name" value="Periplasmic binding protein-like II"/>
    <property type="match status" value="1"/>
</dbReference>
<keyword evidence="5" id="KW-0804">Transcription</keyword>
<feature type="domain" description="HTH lysR-type" evidence="6">
    <location>
        <begin position="9"/>
        <end position="66"/>
    </location>
</feature>
<dbReference type="EMBL" id="CP146275">
    <property type="protein sequence ID" value="WWT33212.1"/>
    <property type="molecule type" value="Genomic_DNA"/>
</dbReference>
<reference evidence="7 8" key="1">
    <citation type="submission" date="2024-02" db="EMBL/GenBank/DDBJ databases">
        <title>Complete genome sequence of Pelagibacterium nitratireducens ZH15.</title>
        <authorList>
            <person name="Zhao L.H."/>
        </authorList>
    </citation>
    <scope>NUCLEOTIDE SEQUENCE [LARGE SCALE GENOMIC DNA]</scope>
    <source>
        <strain evidence="7 8">ZH15</strain>
    </source>
</reference>
<dbReference type="InterPro" id="IPR036390">
    <property type="entry name" value="WH_DNA-bd_sf"/>
</dbReference>
<dbReference type="SUPFAM" id="SSF46785">
    <property type="entry name" value="Winged helix' DNA-binding domain"/>
    <property type="match status" value="1"/>
</dbReference>
<dbReference type="Gene3D" id="3.40.190.10">
    <property type="entry name" value="Periplasmic binding protein-like II"/>
    <property type="match status" value="2"/>
</dbReference>
<dbReference type="InterPro" id="IPR005119">
    <property type="entry name" value="LysR_subst-bd"/>
</dbReference>
<keyword evidence="4" id="KW-0238">DNA-binding</keyword>
<dbReference type="RefSeq" id="WP_338608652.1">
    <property type="nucleotide sequence ID" value="NZ_CP146275.1"/>
</dbReference>
<dbReference type="PROSITE" id="PS50931">
    <property type="entry name" value="HTH_LYSR"/>
    <property type="match status" value="1"/>
</dbReference>
<dbReference type="InterPro" id="IPR050389">
    <property type="entry name" value="LysR-type_TF"/>
</dbReference>
<evidence type="ECO:0000256" key="5">
    <source>
        <dbReference type="ARBA" id="ARBA00023163"/>
    </source>
</evidence>
<dbReference type="Proteomes" id="UP001369958">
    <property type="component" value="Chromosome"/>
</dbReference>
<dbReference type="PANTHER" id="PTHR30118">
    <property type="entry name" value="HTH-TYPE TRANSCRIPTIONAL REGULATOR LEUO-RELATED"/>
    <property type="match status" value="1"/>
</dbReference>
<keyword evidence="8" id="KW-1185">Reference proteome</keyword>
<dbReference type="CDD" id="cd08417">
    <property type="entry name" value="PBP2_Nitroaromatics_like"/>
    <property type="match status" value="1"/>
</dbReference>
<sequence>MSKLNINSVDLNLLKVMNAIADTRQITAAGAAIGLSQPAVSHALGRLRKLLNDDLFIRTGHGLQMTSFCAELMPSVRSIMSGCETVFLQSTPFDPRTSSHTFRIGMNDYFSLVLMPPLVSRVSNLAPNCVLEVTHMPRTLGTSAAAKGPLVQTFLDDGEIDIAVMTADKVPARFAAELLYSEERVGIISNNNPASRKQVGLEDLLALQHVKITSDPRRKGWIDERLEALKRKRHVVATVSHFSSAVAIVSQTNLMAVMPKSVALHFKEAFSLSLHSLSFLNLPQATSMIYLKDRVHEASIAWLLDQVRRCFRNGNIN</sequence>
<dbReference type="Gene3D" id="1.10.10.10">
    <property type="entry name" value="Winged helix-like DNA-binding domain superfamily/Winged helix DNA-binding domain"/>
    <property type="match status" value="1"/>
</dbReference>
<dbReference type="InterPro" id="IPR000847">
    <property type="entry name" value="LysR_HTH_N"/>
</dbReference>
<dbReference type="Pfam" id="PF00126">
    <property type="entry name" value="HTH_1"/>
    <property type="match status" value="1"/>
</dbReference>
<dbReference type="PANTHER" id="PTHR30118:SF15">
    <property type="entry name" value="TRANSCRIPTIONAL REGULATORY PROTEIN"/>
    <property type="match status" value="1"/>
</dbReference>
<keyword evidence="3" id="KW-0805">Transcription regulation</keyword>
<evidence type="ECO:0000256" key="3">
    <source>
        <dbReference type="ARBA" id="ARBA00023015"/>
    </source>
</evidence>
<evidence type="ECO:0000256" key="1">
    <source>
        <dbReference type="ARBA" id="ARBA00009437"/>
    </source>
</evidence>
<evidence type="ECO:0000256" key="4">
    <source>
        <dbReference type="ARBA" id="ARBA00023125"/>
    </source>
</evidence>
<dbReference type="PRINTS" id="PR00039">
    <property type="entry name" value="HTHLYSR"/>
</dbReference>
<name>A0ABZ2I0B3_9HYPH</name>
<dbReference type="InterPro" id="IPR037402">
    <property type="entry name" value="YidZ_PBP2"/>
</dbReference>
<proteinExistence type="inferred from homology"/>
<comment type="similarity">
    <text evidence="1">Belongs to the LysR transcriptional regulatory family.</text>
</comment>
<evidence type="ECO:0000259" key="6">
    <source>
        <dbReference type="PROSITE" id="PS50931"/>
    </source>
</evidence>
<accession>A0ABZ2I0B3</accession>
<keyword evidence="2" id="KW-0536">Nodulation</keyword>
<evidence type="ECO:0000256" key="2">
    <source>
        <dbReference type="ARBA" id="ARBA00022458"/>
    </source>
</evidence>
<gene>
    <name evidence="7" type="ORF">V6617_01700</name>
</gene>
<dbReference type="Pfam" id="PF03466">
    <property type="entry name" value="LysR_substrate"/>
    <property type="match status" value="1"/>
</dbReference>
<evidence type="ECO:0000313" key="7">
    <source>
        <dbReference type="EMBL" id="WWT33212.1"/>
    </source>
</evidence>
<dbReference type="InterPro" id="IPR036388">
    <property type="entry name" value="WH-like_DNA-bd_sf"/>
</dbReference>
<protein>
    <submittedName>
        <fullName evidence="7">LysR family transcriptional regulator</fullName>
    </submittedName>
</protein>
<organism evidence="7 8">
    <name type="scientific">Pelagibacterium nitratireducens</name>
    <dbReference type="NCBI Taxonomy" id="1046114"/>
    <lineage>
        <taxon>Bacteria</taxon>
        <taxon>Pseudomonadati</taxon>
        <taxon>Pseudomonadota</taxon>
        <taxon>Alphaproteobacteria</taxon>
        <taxon>Hyphomicrobiales</taxon>
        <taxon>Devosiaceae</taxon>
        <taxon>Pelagibacterium</taxon>
    </lineage>
</organism>